<keyword evidence="1" id="KW-0812">Transmembrane</keyword>
<protein>
    <submittedName>
        <fullName evidence="2">Cytochrome c oxidase subunit 2A</fullName>
    </submittedName>
</protein>
<keyword evidence="1" id="KW-1133">Transmembrane helix</keyword>
<dbReference type="RefSeq" id="WP_040376241.1">
    <property type="nucleotide sequence ID" value="NZ_CP068053.1"/>
</dbReference>
<evidence type="ECO:0000313" key="3">
    <source>
        <dbReference type="Proteomes" id="UP000595254"/>
    </source>
</evidence>
<keyword evidence="1" id="KW-0472">Membrane</keyword>
<accession>A0A974S076</accession>
<feature type="transmembrane region" description="Helical" evidence="1">
    <location>
        <begin position="20"/>
        <end position="45"/>
    </location>
</feature>
<keyword evidence="3" id="KW-1185">Reference proteome</keyword>
<sequence>MPSPQVKNKKKISIKEDSTLKGTFAAVMILGAIIVITWASVYFLYVGRL</sequence>
<organism evidence="2 3">
    <name type="scientific">Peribacillus psychrosaccharolyticus</name>
    <name type="common">Bacillus psychrosaccharolyticus</name>
    <dbReference type="NCBI Taxonomy" id="1407"/>
    <lineage>
        <taxon>Bacteria</taxon>
        <taxon>Bacillati</taxon>
        <taxon>Bacillota</taxon>
        <taxon>Bacilli</taxon>
        <taxon>Bacillales</taxon>
        <taxon>Bacillaceae</taxon>
        <taxon>Peribacillus</taxon>
    </lineage>
</organism>
<dbReference type="EMBL" id="CP068053">
    <property type="protein sequence ID" value="QQT00204.1"/>
    <property type="molecule type" value="Genomic_DNA"/>
</dbReference>
<evidence type="ECO:0000313" key="2">
    <source>
        <dbReference type="EMBL" id="QQT00204.1"/>
    </source>
</evidence>
<gene>
    <name evidence="2" type="ORF">I6J18_21935</name>
</gene>
<proteinExistence type="predicted"/>
<dbReference type="AlphaFoldDB" id="A0A974S076"/>
<dbReference type="KEGG" id="ppsr:I6J18_21935"/>
<dbReference type="Proteomes" id="UP000595254">
    <property type="component" value="Chromosome"/>
</dbReference>
<name>A0A974S076_PERPY</name>
<evidence type="ECO:0000256" key="1">
    <source>
        <dbReference type="SAM" id="Phobius"/>
    </source>
</evidence>
<reference evidence="2 3" key="1">
    <citation type="submission" date="2021-01" db="EMBL/GenBank/DDBJ databases">
        <title>FDA dAtabase for Regulatory Grade micrObial Sequences (FDA-ARGOS): Supporting development and validation of Infectious Disease Dx tests.</title>
        <authorList>
            <person name="Nelson B."/>
            <person name="Plummer A."/>
            <person name="Tallon L."/>
            <person name="Sadzewicz L."/>
            <person name="Zhao X."/>
            <person name="Boylan J."/>
            <person name="Ott S."/>
            <person name="Bowen H."/>
            <person name="Vavikolanu K."/>
            <person name="Mehta A."/>
            <person name="Aluvathingal J."/>
            <person name="Nadendla S."/>
            <person name="Myers T."/>
            <person name="Yan Y."/>
            <person name="Sichtig H."/>
        </authorList>
    </citation>
    <scope>NUCLEOTIDE SEQUENCE [LARGE SCALE GENOMIC DNA]</scope>
    <source>
        <strain evidence="2 3">FDAARGOS_1161</strain>
    </source>
</reference>